<reference evidence="3" key="1">
    <citation type="journal article" date="2015" name="Nat. Plants">
        <title>Genome expansion of Arabis alpina linked with retrotransposition and reduced symmetric DNA methylation.</title>
        <authorList>
            <person name="Willing E.M."/>
            <person name="Rawat V."/>
            <person name="Mandakova T."/>
            <person name="Maumus F."/>
            <person name="James G.V."/>
            <person name="Nordstroem K.J."/>
            <person name="Becker C."/>
            <person name="Warthmann N."/>
            <person name="Chica C."/>
            <person name="Szarzynska B."/>
            <person name="Zytnicki M."/>
            <person name="Albani M.C."/>
            <person name="Kiefer C."/>
            <person name="Bergonzi S."/>
            <person name="Castaings L."/>
            <person name="Mateos J.L."/>
            <person name="Berns M.C."/>
            <person name="Bujdoso N."/>
            <person name="Piofczyk T."/>
            <person name="de Lorenzo L."/>
            <person name="Barrero-Sicilia C."/>
            <person name="Mateos I."/>
            <person name="Piednoel M."/>
            <person name="Hagmann J."/>
            <person name="Chen-Min-Tao R."/>
            <person name="Iglesias-Fernandez R."/>
            <person name="Schuster S.C."/>
            <person name="Alonso-Blanco C."/>
            <person name="Roudier F."/>
            <person name="Carbonero P."/>
            <person name="Paz-Ares J."/>
            <person name="Davis S.J."/>
            <person name="Pecinka A."/>
            <person name="Quesneville H."/>
            <person name="Colot V."/>
            <person name="Lysak M.A."/>
            <person name="Weigel D."/>
            <person name="Coupland G."/>
            <person name="Schneeberger K."/>
        </authorList>
    </citation>
    <scope>NUCLEOTIDE SEQUENCE [LARGE SCALE GENOMIC DNA]</scope>
    <source>
        <strain evidence="3">cv. Pajares</strain>
    </source>
</reference>
<dbReference type="Gramene" id="KFK29339">
    <property type="protein sequence ID" value="KFK29339"/>
    <property type="gene ID" value="AALP_AA7G120900"/>
</dbReference>
<protein>
    <submittedName>
        <fullName evidence="2">Uncharacterized protein</fullName>
    </submittedName>
</protein>
<accession>A0A087GHI7</accession>
<sequence>MSSGEISVSFPCSFRRPWLLLMVTKAQTTFRNGLRASYNRSSPPELPDPPDPPRQSSERMNLWHCLLVMGTARRLPAPVTVLDPK</sequence>
<proteinExistence type="predicted"/>
<evidence type="ECO:0000313" key="3">
    <source>
        <dbReference type="Proteomes" id="UP000029120"/>
    </source>
</evidence>
<evidence type="ECO:0000256" key="1">
    <source>
        <dbReference type="SAM" id="MobiDB-lite"/>
    </source>
</evidence>
<gene>
    <name evidence="2" type="ordered locus">AALP_Aa7g120900</name>
</gene>
<keyword evidence="3" id="KW-1185">Reference proteome</keyword>
<dbReference type="EMBL" id="CM002875">
    <property type="protein sequence ID" value="KFK29339.1"/>
    <property type="molecule type" value="Genomic_DNA"/>
</dbReference>
<dbReference type="Proteomes" id="UP000029120">
    <property type="component" value="Chromosome 7"/>
</dbReference>
<feature type="compositionally biased region" description="Pro residues" evidence="1">
    <location>
        <begin position="44"/>
        <end position="53"/>
    </location>
</feature>
<name>A0A087GHI7_ARAAL</name>
<organism evidence="2 3">
    <name type="scientific">Arabis alpina</name>
    <name type="common">Alpine rock-cress</name>
    <dbReference type="NCBI Taxonomy" id="50452"/>
    <lineage>
        <taxon>Eukaryota</taxon>
        <taxon>Viridiplantae</taxon>
        <taxon>Streptophyta</taxon>
        <taxon>Embryophyta</taxon>
        <taxon>Tracheophyta</taxon>
        <taxon>Spermatophyta</taxon>
        <taxon>Magnoliopsida</taxon>
        <taxon>eudicotyledons</taxon>
        <taxon>Gunneridae</taxon>
        <taxon>Pentapetalae</taxon>
        <taxon>rosids</taxon>
        <taxon>malvids</taxon>
        <taxon>Brassicales</taxon>
        <taxon>Brassicaceae</taxon>
        <taxon>Arabideae</taxon>
        <taxon>Arabis</taxon>
    </lineage>
</organism>
<dbReference type="AlphaFoldDB" id="A0A087GHI7"/>
<feature type="region of interest" description="Disordered" evidence="1">
    <location>
        <begin position="34"/>
        <end position="57"/>
    </location>
</feature>
<evidence type="ECO:0000313" key="2">
    <source>
        <dbReference type="EMBL" id="KFK29339.1"/>
    </source>
</evidence>